<name>A0ABX6ICV6_9ACTN</name>
<dbReference type="RefSeq" id="WP_213246094.1">
    <property type="nucleotide sequence ID" value="NZ_CP045806.1"/>
</dbReference>
<protein>
    <submittedName>
        <fullName evidence="1">Uncharacterized protein</fullName>
    </submittedName>
</protein>
<accession>A0ABX6ICV6</accession>
<evidence type="ECO:0000313" key="2">
    <source>
        <dbReference type="Proteomes" id="UP001059836"/>
    </source>
</evidence>
<dbReference type="SUPFAM" id="SSF55979">
    <property type="entry name" value="DNA clamp"/>
    <property type="match status" value="1"/>
</dbReference>
<evidence type="ECO:0000313" key="1">
    <source>
        <dbReference type="EMBL" id="QHN33751.1"/>
    </source>
</evidence>
<sequence length="145" mass="15421">MIFTCGDSHVHCRTSTDPYPDYRLMLSGLQNPVTSAIVSGMAFRRTLETLDAAHVTVIVRDSTLSVAPVLDGYAPRTVLPATVHGPPMTVGFALTTLYPAVSATIGDDLLLDLRAPDQPVTVRSAGDGDLITLVMPIDLTARDSV</sequence>
<proteinExistence type="predicted"/>
<organism evidence="1 2">
    <name type="scientific">Gordonia pseudamarae</name>
    <dbReference type="NCBI Taxonomy" id="2831662"/>
    <lineage>
        <taxon>Bacteria</taxon>
        <taxon>Bacillati</taxon>
        <taxon>Actinomycetota</taxon>
        <taxon>Actinomycetes</taxon>
        <taxon>Mycobacteriales</taxon>
        <taxon>Gordoniaceae</taxon>
        <taxon>Gordonia</taxon>
    </lineage>
</organism>
<reference evidence="1" key="1">
    <citation type="journal article" date="2021" name="Nat. Microbiol.">
        <title>Cocultivation of an ultrasmall environmental parasitic bacterium with lytic ability against bacteria associated with wastewater foams.</title>
        <authorList>
            <person name="Batinovic S."/>
            <person name="Rose J.J.A."/>
            <person name="Ratcliffe J."/>
            <person name="Seviour R.J."/>
            <person name="Petrovski S."/>
        </authorList>
    </citation>
    <scope>NUCLEOTIDE SEQUENCE</scope>
    <source>
        <strain evidence="1">CON9</strain>
    </source>
</reference>
<dbReference type="InterPro" id="IPR046938">
    <property type="entry name" value="DNA_clamp_sf"/>
</dbReference>
<dbReference type="EMBL" id="CP045809">
    <property type="protein sequence ID" value="QHN33751.1"/>
    <property type="molecule type" value="Genomic_DNA"/>
</dbReference>
<dbReference type="Gene3D" id="3.10.150.10">
    <property type="entry name" value="DNA Polymerase III, subunit A, domain 2"/>
    <property type="match status" value="1"/>
</dbReference>
<dbReference type="Proteomes" id="UP001059836">
    <property type="component" value="Chromosome"/>
</dbReference>
<keyword evidence="2" id="KW-1185">Reference proteome</keyword>
<gene>
    <name evidence="1" type="ORF">GII31_01350</name>
</gene>